<sequence>MKEKEDFIFLLRLVSDNNEHKLKFATLRLTEIYLMLIIRIKYNVIKNQSYYILILHYFCNMVIQLKLEKYFLIYRIIKIKF</sequence>
<reference evidence="1" key="1">
    <citation type="submission" date="2020-05" db="EMBL/GenBank/DDBJ databases">
        <authorList>
            <person name="Delgado-Blas J."/>
        </authorList>
    </citation>
    <scope>NUCLEOTIDE SEQUENCE</scope>
    <source>
        <strain evidence="1">BB1453</strain>
    </source>
</reference>
<comment type="caution">
    <text evidence="1">The sequence shown here is derived from an EMBL/GenBank/DDBJ whole genome shotgun (WGS) entry which is preliminary data.</text>
</comment>
<organism evidence="1 2">
    <name type="scientific">Providencia rettgeri</name>
    <dbReference type="NCBI Taxonomy" id="587"/>
    <lineage>
        <taxon>Bacteria</taxon>
        <taxon>Pseudomonadati</taxon>
        <taxon>Pseudomonadota</taxon>
        <taxon>Gammaproteobacteria</taxon>
        <taxon>Enterobacterales</taxon>
        <taxon>Morganellaceae</taxon>
        <taxon>Providencia</taxon>
    </lineage>
</organism>
<dbReference type="AlphaFoldDB" id="A0A9N8D1U0"/>
<accession>A0A9N8D1U0</accession>
<gene>
    <name evidence="1" type="ORF">GHA_00327</name>
</gene>
<name>A0A9N8D1U0_PRORE</name>
<evidence type="ECO:0000313" key="2">
    <source>
        <dbReference type="Proteomes" id="UP000834611"/>
    </source>
</evidence>
<dbReference type="Proteomes" id="UP000834611">
    <property type="component" value="Unassembled WGS sequence"/>
</dbReference>
<dbReference type="EMBL" id="CAHPSF010000001">
    <property type="protein sequence ID" value="CAB5663210.1"/>
    <property type="molecule type" value="Genomic_DNA"/>
</dbReference>
<evidence type="ECO:0000313" key="1">
    <source>
        <dbReference type="EMBL" id="CAB5663210.1"/>
    </source>
</evidence>
<proteinExistence type="predicted"/>
<protein>
    <submittedName>
        <fullName evidence="1">Uncharacterized protein</fullName>
    </submittedName>
</protein>